<name>A0A7J9PL94_METMI</name>
<reference evidence="6 7" key="1">
    <citation type="submission" date="2020-07" db="EMBL/GenBank/DDBJ databases">
        <title>Genomic Encyclopedia of Type Strains, Phase IV (KMG-V): Genome sequencing to study the core and pangenomes of soil and plant-associated prokaryotes.</title>
        <authorList>
            <person name="Whitman W."/>
        </authorList>
    </citation>
    <scope>NUCLEOTIDE SEQUENCE [LARGE SCALE GENOMIC DNA]</scope>
    <source>
        <strain evidence="6 7">C13</strain>
    </source>
</reference>
<dbReference type="GO" id="GO:0015667">
    <property type="term" value="F:site-specific DNA-methyltransferase (cytosine-N4-specific) activity"/>
    <property type="evidence" value="ECO:0007669"/>
    <property type="project" value="UniProtKB-EC"/>
</dbReference>
<dbReference type="PRINTS" id="PR00508">
    <property type="entry name" value="S21N4MTFRASE"/>
</dbReference>
<organism evidence="6 7">
    <name type="scientific">Methanococcus maripaludis</name>
    <name type="common">Methanococcus deltae</name>
    <dbReference type="NCBI Taxonomy" id="39152"/>
    <lineage>
        <taxon>Archaea</taxon>
        <taxon>Methanobacteriati</taxon>
        <taxon>Methanobacteriota</taxon>
        <taxon>Methanomada group</taxon>
        <taxon>Methanococci</taxon>
        <taxon>Methanococcales</taxon>
        <taxon>Methanococcaceae</taxon>
        <taxon>Methanococcus</taxon>
    </lineage>
</organism>
<keyword evidence="2 4" id="KW-0489">Methyltransferase</keyword>
<comment type="catalytic activity">
    <reaction evidence="4">
        <text>a 2'-deoxycytidine in DNA + S-adenosyl-L-methionine = an N(4)-methyl-2'-deoxycytidine in DNA + S-adenosyl-L-homocysteine + H(+)</text>
        <dbReference type="Rhea" id="RHEA:16857"/>
        <dbReference type="Rhea" id="RHEA-COMP:11369"/>
        <dbReference type="Rhea" id="RHEA-COMP:13674"/>
        <dbReference type="ChEBI" id="CHEBI:15378"/>
        <dbReference type="ChEBI" id="CHEBI:57856"/>
        <dbReference type="ChEBI" id="CHEBI:59789"/>
        <dbReference type="ChEBI" id="CHEBI:85452"/>
        <dbReference type="ChEBI" id="CHEBI:137933"/>
        <dbReference type="EC" id="2.1.1.113"/>
    </reaction>
</comment>
<evidence type="ECO:0000256" key="4">
    <source>
        <dbReference type="RuleBase" id="RU362026"/>
    </source>
</evidence>
<keyword evidence="3 6" id="KW-0808">Transferase</keyword>
<feature type="domain" description="DNA methylase N-4/N-6" evidence="5">
    <location>
        <begin position="139"/>
        <end position="202"/>
    </location>
</feature>
<comment type="caution">
    <text evidence="6">The sequence shown here is derived from an EMBL/GenBank/DDBJ whole genome shotgun (WGS) entry which is preliminary data.</text>
</comment>
<dbReference type="AlphaFoldDB" id="A0A7J9PL94"/>
<dbReference type="GO" id="GO:0009307">
    <property type="term" value="P:DNA restriction-modification system"/>
    <property type="evidence" value="ECO:0007669"/>
    <property type="project" value="UniProtKB-KW"/>
</dbReference>
<proteinExistence type="inferred from homology"/>
<evidence type="ECO:0000256" key="1">
    <source>
        <dbReference type="ARBA" id="ARBA00006594"/>
    </source>
</evidence>
<dbReference type="SUPFAM" id="SSF53335">
    <property type="entry name" value="S-adenosyl-L-methionine-dependent methyltransferases"/>
    <property type="match status" value="1"/>
</dbReference>
<dbReference type="GO" id="GO:0009007">
    <property type="term" value="F:site-specific DNA-methyltransferase (adenine-specific) activity"/>
    <property type="evidence" value="ECO:0007669"/>
    <property type="project" value="TreeGrafter"/>
</dbReference>
<keyword evidence="4" id="KW-0680">Restriction system</keyword>
<dbReference type="GO" id="GO:0003677">
    <property type="term" value="F:DNA binding"/>
    <property type="evidence" value="ECO:0007669"/>
    <property type="project" value="InterPro"/>
</dbReference>
<dbReference type="GO" id="GO:0008170">
    <property type="term" value="F:N-methyltransferase activity"/>
    <property type="evidence" value="ECO:0007669"/>
    <property type="project" value="InterPro"/>
</dbReference>
<dbReference type="GO" id="GO:0032259">
    <property type="term" value="P:methylation"/>
    <property type="evidence" value="ECO:0007669"/>
    <property type="project" value="UniProtKB-KW"/>
</dbReference>
<sequence>MILPNLENCDCLQVMEQLPDNFFDLCITDPPYGIGESKKSNNCRSNLASSTTHNKKDWDSTIPGKKYFEEILRVSKNQIIFGGNYFLEYLKNTSCFIVWDKDNTGDFADAELAWTSFDTAVRVFKYRWNGMIQEDMRFKEQRYHPTQKPVALGRWLIQNYAKPGDTIFDPFAGSGAFLIAAEQLGYNWAGCEKEKEYCDIIQRRLKQSNLNMFFSRAAEKSL</sequence>
<evidence type="ECO:0000256" key="3">
    <source>
        <dbReference type="ARBA" id="ARBA00022679"/>
    </source>
</evidence>
<dbReference type="PANTHER" id="PTHR13370:SF3">
    <property type="entry name" value="TRNA (GUANINE(10)-N2)-METHYLTRANSFERASE HOMOLOG"/>
    <property type="match status" value="1"/>
</dbReference>
<dbReference type="InterPro" id="IPR029063">
    <property type="entry name" value="SAM-dependent_MTases_sf"/>
</dbReference>
<dbReference type="Gene3D" id="3.40.50.150">
    <property type="entry name" value="Vaccinia Virus protein VP39"/>
    <property type="match status" value="1"/>
</dbReference>
<keyword evidence="4" id="KW-0949">S-adenosyl-L-methionine</keyword>
<dbReference type="InterPro" id="IPR002941">
    <property type="entry name" value="DNA_methylase_N4/N6"/>
</dbReference>
<accession>A0A7J9PL94</accession>
<evidence type="ECO:0000313" key="7">
    <source>
        <dbReference type="Proteomes" id="UP000567099"/>
    </source>
</evidence>
<dbReference type="Proteomes" id="UP000567099">
    <property type="component" value="Unassembled WGS sequence"/>
</dbReference>
<dbReference type="GO" id="GO:0005737">
    <property type="term" value="C:cytoplasm"/>
    <property type="evidence" value="ECO:0007669"/>
    <property type="project" value="TreeGrafter"/>
</dbReference>
<dbReference type="Pfam" id="PF01555">
    <property type="entry name" value="N6_N4_Mtase"/>
    <property type="match status" value="1"/>
</dbReference>
<dbReference type="EC" id="2.1.1.113" evidence="4"/>
<evidence type="ECO:0000313" key="6">
    <source>
        <dbReference type="EMBL" id="MBA2863985.1"/>
    </source>
</evidence>
<gene>
    <name evidence="6" type="ORF">HNP94_000985</name>
</gene>
<protein>
    <recommendedName>
        <fullName evidence="4">Type II methyltransferase</fullName>
        <ecNumber evidence="4">2.1.1.113</ecNumber>
    </recommendedName>
    <alternativeName>
        <fullName evidence="4">N-4 cytosine-specific methyltransferase</fullName>
    </alternativeName>
</protein>
<comment type="similarity">
    <text evidence="1 4">Belongs to the N(4)/N(6)-methyltransferase family.</text>
</comment>
<dbReference type="InterPro" id="IPR001091">
    <property type="entry name" value="RM_Methyltransferase"/>
</dbReference>
<dbReference type="PANTHER" id="PTHR13370">
    <property type="entry name" value="RNA METHYLASE-RELATED"/>
    <property type="match status" value="1"/>
</dbReference>
<dbReference type="EMBL" id="JACDUO010000001">
    <property type="protein sequence ID" value="MBA2863985.1"/>
    <property type="molecule type" value="Genomic_DNA"/>
</dbReference>
<dbReference type="InterPro" id="IPR002052">
    <property type="entry name" value="DNA_methylase_N6_adenine_CS"/>
</dbReference>
<dbReference type="RefSeq" id="WP_181504970.1">
    <property type="nucleotide sequence ID" value="NZ_JACDUO010000001.1"/>
</dbReference>
<evidence type="ECO:0000256" key="2">
    <source>
        <dbReference type="ARBA" id="ARBA00022603"/>
    </source>
</evidence>
<evidence type="ECO:0000259" key="5">
    <source>
        <dbReference type="Pfam" id="PF01555"/>
    </source>
</evidence>
<dbReference type="PROSITE" id="PS00092">
    <property type="entry name" value="N6_MTASE"/>
    <property type="match status" value="1"/>
</dbReference>